<name>A0AAV2CRS2_9ROSI</name>
<evidence type="ECO:0000313" key="2">
    <source>
        <dbReference type="Proteomes" id="UP001497516"/>
    </source>
</evidence>
<dbReference type="InterPro" id="IPR036691">
    <property type="entry name" value="Endo/exonu/phosph_ase_sf"/>
</dbReference>
<organism evidence="1 2">
    <name type="scientific">Linum trigynum</name>
    <dbReference type="NCBI Taxonomy" id="586398"/>
    <lineage>
        <taxon>Eukaryota</taxon>
        <taxon>Viridiplantae</taxon>
        <taxon>Streptophyta</taxon>
        <taxon>Embryophyta</taxon>
        <taxon>Tracheophyta</taxon>
        <taxon>Spermatophyta</taxon>
        <taxon>Magnoliopsida</taxon>
        <taxon>eudicotyledons</taxon>
        <taxon>Gunneridae</taxon>
        <taxon>Pentapetalae</taxon>
        <taxon>rosids</taxon>
        <taxon>fabids</taxon>
        <taxon>Malpighiales</taxon>
        <taxon>Linaceae</taxon>
        <taxon>Linum</taxon>
    </lineage>
</organism>
<keyword evidence="2" id="KW-1185">Reference proteome</keyword>
<accession>A0AAV2CRS2</accession>
<dbReference type="Proteomes" id="UP001497516">
    <property type="component" value="Chromosome 10"/>
</dbReference>
<proteinExistence type="predicted"/>
<reference evidence="1 2" key="1">
    <citation type="submission" date="2024-04" db="EMBL/GenBank/DDBJ databases">
        <authorList>
            <person name="Fracassetti M."/>
        </authorList>
    </citation>
    <scope>NUCLEOTIDE SEQUENCE [LARGE SCALE GENOMIC DNA]</scope>
</reference>
<dbReference type="EMBL" id="OZ034814">
    <property type="protein sequence ID" value="CAL1358520.1"/>
    <property type="molecule type" value="Genomic_DNA"/>
</dbReference>
<evidence type="ECO:0000313" key="1">
    <source>
        <dbReference type="EMBL" id="CAL1358520.1"/>
    </source>
</evidence>
<dbReference type="Gene3D" id="3.60.10.10">
    <property type="entry name" value="Endonuclease/exonuclease/phosphatase"/>
    <property type="match status" value="1"/>
</dbReference>
<sequence length="145" mass="16537">MDHDLHFNDVAIDEEKEGQWRFTGVYGWPENSVKWRTWDLRSLGGQWNGPCLYGGDFNQVLSTEEKSGGRQAHEMEMSSFGDCLTDTGCRIWVSKGTRLRGRTGEIEAGSSKNDWIDSRQMKDGDNYFLIVESFMGTGRARITGW</sequence>
<gene>
    <name evidence="1" type="ORF">LTRI10_LOCUS6070</name>
</gene>
<protein>
    <submittedName>
        <fullName evidence="1">Uncharacterized protein</fullName>
    </submittedName>
</protein>
<dbReference type="AlphaFoldDB" id="A0AAV2CRS2"/>